<gene>
    <name evidence="3" type="ORF">SAMN05216551_1114</name>
</gene>
<proteinExistence type="predicted"/>
<organism evidence="3 4">
    <name type="scientific">Chitinasiproducens palmae</name>
    <dbReference type="NCBI Taxonomy" id="1770053"/>
    <lineage>
        <taxon>Bacteria</taxon>
        <taxon>Pseudomonadati</taxon>
        <taxon>Pseudomonadota</taxon>
        <taxon>Betaproteobacteria</taxon>
        <taxon>Burkholderiales</taxon>
        <taxon>Burkholderiaceae</taxon>
        <taxon>Chitinasiproducens</taxon>
    </lineage>
</organism>
<keyword evidence="1" id="KW-0175">Coiled coil</keyword>
<name>A0A1H2PUX1_9BURK</name>
<protein>
    <submittedName>
        <fullName evidence="3">Bacteriophage Rz lysis protein</fullName>
    </submittedName>
</protein>
<dbReference type="InterPro" id="IPR004929">
    <property type="entry name" value="I-spanin"/>
</dbReference>
<evidence type="ECO:0000256" key="2">
    <source>
        <dbReference type="SAM" id="MobiDB-lite"/>
    </source>
</evidence>
<evidence type="ECO:0000256" key="1">
    <source>
        <dbReference type="SAM" id="Coils"/>
    </source>
</evidence>
<sequence>MGAPWKRYAAVLCLGAALGAAGAWWLTSMRASADLATERAAHARDNTRSAEAAAAAAAVATQAASQAVATQSRQAQQLSQLDAQLTKERANHETENARLRADLAAGTRRVRLSATSCAAAAHTGGGGMPDSPAAGAVGDDSAASAELDPATAAALAGIVVDGDRAIAQLRYLQAYVCTVRPQTADCPAGHAADSTQ</sequence>
<dbReference type="STRING" id="1770053.SAMN05216551_1114"/>
<reference evidence="4" key="1">
    <citation type="submission" date="2016-09" db="EMBL/GenBank/DDBJ databases">
        <authorList>
            <person name="Varghese N."/>
            <person name="Submissions S."/>
        </authorList>
    </citation>
    <scope>NUCLEOTIDE SEQUENCE [LARGE SCALE GENOMIC DNA]</scope>
    <source>
        <strain evidence="4">JS23</strain>
    </source>
</reference>
<dbReference type="EMBL" id="FNLO01000011">
    <property type="protein sequence ID" value="SDV50223.1"/>
    <property type="molecule type" value="Genomic_DNA"/>
</dbReference>
<dbReference type="Proteomes" id="UP000243719">
    <property type="component" value="Unassembled WGS sequence"/>
</dbReference>
<evidence type="ECO:0000313" key="3">
    <source>
        <dbReference type="EMBL" id="SDV50223.1"/>
    </source>
</evidence>
<feature type="region of interest" description="Disordered" evidence="2">
    <location>
        <begin position="121"/>
        <end position="140"/>
    </location>
</feature>
<dbReference type="AlphaFoldDB" id="A0A1H2PUX1"/>
<accession>A0A1H2PUX1</accession>
<dbReference type="Pfam" id="PF03245">
    <property type="entry name" value="Phage_lysis"/>
    <property type="match status" value="1"/>
</dbReference>
<feature type="coiled-coil region" evidence="1">
    <location>
        <begin position="75"/>
        <end position="102"/>
    </location>
</feature>
<evidence type="ECO:0000313" key="4">
    <source>
        <dbReference type="Proteomes" id="UP000243719"/>
    </source>
</evidence>
<keyword evidence="4" id="KW-1185">Reference proteome</keyword>
<feature type="compositionally biased region" description="Low complexity" evidence="2">
    <location>
        <begin position="129"/>
        <end position="140"/>
    </location>
</feature>
<dbReference type="GO" id="GO:0044659">
    <property type="term" value="P:viral release from host cell by cytolysis"/>
    <property type="evidence" value="ECO:0007669"/>
    <property type="project" value="InterPro"/>
</dbReference>